<dbReference type="GO" id="GO:0005634">
    <property type="term" value="C:nucleus"/>
    <property type="evidence" value="ECO:0007669"/>
    <property type="project" value="UniProtKB-SubCell"/>
</dbReference>
<protein>
    <recommendedName>
        <fullName evidence="13">TATA-binding protein-associated factor 172</fullName>
    </recommendedName>
</protein>
<dbReference type="RefSeq" id="XP_003241882.1">
    <property type="nucleotide sequence ID" value="XM_003241834.3"/>
</dbReference>
<dbReference type="GO" id="GO:0003677">
    <property type="term" value="F:DNA binding"/>
    <property type="evidence" value="ECO:0007669"/>
    <property type="project" value="UniProtKB-KW"/>
</dbReference>
<keyword evidence="8" id="KW-0539">Nucleus</keyword>
<dbReference type="InterPro" id="IPR000330">
    <property type="entry name" value="SNF2_N"/>
</dbReference>
<dbReference type="InterPro" id="IPR044078">
    <property type="entry name" value="Mot1_ATP-bd"/>
</dbReference>
<dbReference type="FunFam" id="3.40.50.300:FF:000428">
    <property type="entry name" value="TATA-binding protein-associated factor 172"/>
    <property type="match status" value="1"/>
</dbReference>
<dbReference type="FunFam" id="3.40.50.10810:FF:000009">
    <property type="entry name" value="B-TFIID TATA-box-binding protein-associated factor 1"/>
    <property type="match status" value="1"/>
</dbReference>
<evidence type="ECO:0000313" key="11">
    <source>
        <dbReference type="EnsemblMetazoa" id="XP_003241882.1"/>
    </source>
</evidence>
<dbReference type="Pfam" id="PF12054">
    <property type="entry name" value="DUF3535"/>
    <property type="match status" value="1"/>
</dbReference>
<reference evidence="11" key="2">
    <citation type="submission" date="2022-06" db="UniProtKB">
        <authorList>
            <consortium name="EnsemblMetazoa"/>
        </authorList>
    </citation>
    <scope>IDENTIFICATION</scope>
</reference>
<keyword evidence="5" id="KW-0347">Helicase</keyword>
<keyword evidence="6" id="KW-0067">ATP-binding</keyword>
<evidence type="ECO:0000256" key="8">
    <source>
        <dbReference type="ARBA" id="ARBA00023242"/>
    </source>
</evidence>
<dbReference type="InterPro" id="IPR038718">
    <property type="entry name" value="SNF2-like_sf"/>
</dbReference>
<sequence length="1782" mass="201246">MASRLDRLFILLETGSSSVTRKAAANQLGQVVRLHPHELEPLLERISTYLRHSSWETRIAASQAIEAVIKQIPPWCPSGLPPIKLELYSDLQVDEKENDGKLCFDTFDLTSIMNCSALMASTDIEQDNPVTSENDTEKVIKDQQKIINKTLGFEIIGSNIITSDDIMSSSIPSQPNLKRQLSEVVKMDTDLDKSSRETNCDRRKARQIELNNKLVRSVSLDAGYTGASNSHKKLKLIDNNEEVENDWPFKDFINTLLKDLFNTKWEIRHGAATAIREIIKHHGRGAGKACNLPSDQMENHHQAWLEDVGLRLLCVLALDHFGDFLGDQVVAPVRETCAQALGFVVKLMSEENVLNIIHVLIQLIQHTDWTTRHGGLLGLKYLLVVRKDIIEKILQLSFPFISKALMDTVDDVSAVAASALLPIVDFMIKCDEKWASDVISILWQMLAVQDDLTASCYNFMTLLAALFSLPSGKLLTNEPILHVLPRLWSFLPHNATQVRLATMKSLMTLTSTPQLSYADNIEDIKLLQDAMRHIFQRAMAEPDEEIQKIIKKVWANLIVNSSLTALLNAACPYIGLWLAMTMQSDKIPYDTSSIIQHIPTGPNKVDNVSNMPNETSIDIKYYIGGSESIPADQREKNAIRARHLGAEMLGLLSCYIIKPAPNICYVNEDESPVTCYTKLLISNLESNVAMQQKMTSLVISEWCKLQKLDSLASKILAEKVTDCMNRMIYYDEMSFSITKLIQDAHDFLSSLKHYKLTTPQQLNQLVTLEHIELLTGPETGILISSQKLKPKIYEQLEDRRLSLNQAHKHISSELISLTTSTKASLAGALTMLQCLPEKIRPIVKPLMESIKKESNEMLQRWSADHLAILMDLCINRSSCPNTTIINNLCSFLCVDPEFTPKIGTEDRIKYELILMHQKLLQNAEKLLMKRTGQRGSGRPPIHCDINVEITLSDKDQEQKLNNNIQKRGALYALQTICSYFGEHLQSKLPRLIEIVYNSIKNIEFPINDPNLNTLREKDEEAQELIKNLQVFEVVCSKMHKSFVPKLLELLPIFSKLLIHPYSAVRHISARCLAASVELNPGITMATIINDVLPLLDAADSDVKRKGAIEAVVCIVDKLQFDIVPYIVLLIIPLLGRLCDQEESVRKMSSQCFATLIQLMPLDGSVPVPPNLSDETNLLIQSQRQFLDQLFNPNQISDFKVPIMINAKLRSYQQTGVNWLAFLNKYKLHGILCDDMGLGKTIQSLCILASDHYNKNKKYKETGGPDSVPLPSIVVCPPTLIGHWTHEVQKFIPKNILRPLQYSGLPVERQKLRVYADDYNLFIVSYDIVRKDIEFFSKIKFNYCILDECHIIKNGKTKASQAIKQLKANHRLVLSGTPIQNSVLELWSLFDFLMPGFLGTEKQFAAKYSKPILASRDAKCSSKEQETGVLAMEALHRQVLPFVLRRMKQDVLSDLPAKITQDYYCDLSPIQQQLYEDFSKTHIHKHLSETETDEKSVNNPPNKNNILQALRYLQNVCNHPKLVLTPQHPQYSNIIKQISESNSSLTDIQHAAKLPALKQLLMDCGIGLVSNNDTVISQHRALIFCQLKSMLNIIENDLFKAHMPNVSYLRLDGSVPVSQRYALVNRFNVDPSIDTLIMTTQVGGLGLNLTGADTVIFVEHDWSPMKDLQAMDRAHRIGQKKVVNVYRLITRSTLEEKIMNFQKFKLKTANTVISSENSSLQTMGTDKLLDLFSLDDPSKEKNKTNSSGGSMKSVLETLPELWDAKIYDDEYDLNSFIQTLSND</sequence>
<organism evidence="11 12">
    <name type="scientific">Acyrthosiphon pisum</name>
    <name type="common">Pea aphid</name>
    <dbReference type="NCBI Taxonomy" id="7029"/>
    <lineage>
        <taxon>Eukaryota</taxon>
        <taxon>Metazoa</taxon>
        <taxon>Ecdysozoa</taxon>
        <taxon>Arthropoda</taxon>
        <taxon>Hexapoda</taxon>
        <taxon>Insecta</taxon>
        <taxon>Pterygota</taxon>
        <taxon>Neoptera</taxon>
        <taxon>Paraneoptera</taxon>
        <taxon>Hemiptera</taxon>
        <taxon>Sternorrhyncha</taxon>
        <taxon>Aphidomorpha</taxon>
        <taxon>Aphidoidea</taxon>
        <taxon>Aphididae</taxon>
        <taxon>Macrosiphini</taxon>
        <taxon>Acyrthosiphon</taxon>
    </lineage>
</organism>
<accession>A0A8R2A9I2</accession>
<evidence type="ECO:0000259" key="10">
    <source>
        <dbReference type="PROSITE" id="PS51194"/>
    </source>
</evidence>
<evidence type="ECO:0000256" key="4">
    <source>
        <dbReference type="ARBA" id="ARBA00022801"/>
    </source>
</evidence>
<dbReference type="PROSITE" id="PS51192">
    <property type="entry name" value="HELICASE_ATP_BIND_1"/>
    <property type="match status" value="1"/>
</dbReference>
<dbReference type="SMART" id="SM00490">
    <property type="entry name" value="HELICc"/>
    <property type="match status" value="1"/>
</dbReference>
<evidence type="ECO:0000256" key="2">
    <source>
        <dbReference type="ARBA" id="ARBA00022737"/>
    </source>
</evidence>
<evidence type="ECO:0000256" key="6">
    <source>
        <dbReference type="ARBA" id="ARBA00022840"/>
    </source>
</evidence>
<evidence type="ECO:0000313" key="12">
    <source>
        <dbReference type="Proteomes" id="UP000007819"/>
    </source>
</evidence>
<dbReference type="PANTHER" id="PTHR36498">
    <property type="entry name" value="TATA-BINDING PROTEIN-ASSOCIATED FACTOR 172"/>
    <property type="match status" value="1"/>
</dbReference>
<dbReference type="CDD" id="cd18793">
    <property type="entry name" value="SF2_C_SNF"/>
    <property type="match status" value="1"/>
</dbReference>
<dbReference type="Pfam" id="PF00176">
    <property type="entry name" value="SNF2-rel_dom"/>
    <property type="match status" value="1"/>
</dbReference>
<evidence type="ECO:0000256" key="3">
    <source>
        <dbReference type="ARBA" id="ARBA00022741"/>
    </source>
</evidence>
<feature type="domain" description="Helicase ATP-binding" evidence="9">
    <location>
        <begin position="1220"/>
        <end position="1395"/>
    </location>
</feature>
<reference evidence="12" key="1">
    <citation type="submission" date="2010-06" db="EMBL/GenBank/DDBJ databases">
        <authorList>
            <person name="Jiang H."/>
            <person name="Abraham K."/>
            <person name="Ali S."/>
            <person name="Alsbrooks S.L."/>
            <person name="Anim B.N."/>
            <person name="Anosike U.S."/>
            <person name="Attaway T."/>
            <person name="Bandaranaike D.P."/>
            <person name="Battles P.K."/>
            <person name="Bell S.N."/>
            <person name="Bell A.V."/>
            <person name="Beltran B."/>
            <person name="Bickham C."/>
            <person name="Bustamante Y."/>
            <person name="Caleb T."/>
            <person name="Canada A."/>
            <person name="Cardenas V."/>
            <person name="Carter K."/>
            <person name="Chacko J."/>
            <person name="Chandrabose M.N."/>
            <person name="Chavez D."/>
            <person name="Chavez A."/>
            <person name="Chen L."/>
            <person name="Chu H.-S."/>
            <person name="Claassen K.J."/>
            <person name="Cockrell R."/>
            <person name="Collins M."/>
            <person name="Cooper J.A."/>
            <person name="Cree A."/>
            <person name="Curry S.M."/>
            <person name="Da Y."/>
            <person name="Dao M.D."/>
            <person name="Das B."/>
            <person name="Davila M.-L."/>
            <person name="Davy-Carroll L."/>
            <person name="Denson S."/>
            <person name="Dinh H."/>
            <person name="Ebong V.E."/>
            <person name="Edwards J.R."/>
            <person name="Egan A."/>
            <person name="El-Daye J."/>
            <person name="Escobedo L."/>
            <person name="Fernandez S."/>
            <person name="Fernando P.R."/>
            <person name="Flagg N."/>
            <person name="Forbes L.D."/>
            <person name="Fowler R.G."/>
            <person name="Fu Q."/>
            <person name="Gabisi R.A."/>
            <person name="Ganer J."/>
            <person name="Garbino Pronczuk A."/>
            <person name="Garcia R.M."/>
            <person name="Garner T."/>
            <person name="Garrett T.E."/>
            <person name="Gonzalez D.A."/>
            <person name="Hamid H."/>
            <person name="Hawkins E.S."/>
            <person name="Hirani K."/>
            <person name="Hogues M.E."/>
            <person name="Hollins B."/>
            <person name="Hsiao C.-H."/>
            <person name="Jabil R."/>
            <person name="James M.L."/>
            <person name="Jhangiani S.N."/>
            <person name="Johnson B."/>
            <person name="Johnson Q."/>
            <person name="Joshi V."/>
            <person name="Kalu J.B."/>
            <person name="Kam C."/>
            <person name="Kashfia A."/>
            <person name="Keebler J."/>
            <person name="Kisamo H."/>
            <person name="Kovar C.L."/>
            <person name="Lago L.A."/>
            <person name="Lai C.-Y."/>
            <person name="Laidlaw J."/>
            <person name="Lara F."/>
            <person name="Le T.-K."/>
            <person name="Lee S.L."/>
            <person name="Legall F.H."/>
            <person name="Lemon S.J."/>
            <person name="Lewis L.R."/>
            <person name="Li B."/>
            <person name="Liu Y."/>
            <person name="Liu Y.-S."/>
            <person name="Lopez J."/>
            <person name="Lozado R.J."/>
            <person name="Lu J."/>
            <person name="Madu R.C."/>
            <person name="Maheshwari M."/>
            <person name="Maheshwari R."/>
            <person name="Malloy K."/>
            <person name="Martinez E."/>
            <person name="Mathew T."/>
            <person name="Mercado I.C."/>
            <person name="Mercado C."/>
            <person name="Meyer B."/>
            <person name="Montgomery K."/>
            <person name="Morgan M.B."/>
            <person name="Munidasa M."/>
            <person name="Nazareth L.V."/>
            <person name="Nelson J."/>
            <person name="Ng B.M."/>
            <person name="Nguyen N.B."/>
            <person name="Nguyen P.Q."/>
            <person name="Nguyen T."/>
            <person name="Obregon M."/>
            <person name="Okwuonu G.O."/>
            <person name="Onwere C.G."/>
            <person name="Orozco G."/>
            <person name="Parra A."/>
            <person name="Patel S."/>
            <person name="Patil S."/>
            <person name="Perez A."/>
            <person name="Perez Y."/>
            <person name="Pham C."/>
            <person name="Primus E.L."/>
            <person name="Pu L.-L."/>
            <person name="Puazo M."/>
            <person name="Qin X."/>
            <person name="Quiroz J.B."/>
            <person name="Reese J."/>
            <person name="Richards S."/>
            <person name="Rives C.M."/>
            <person name="Robberts R."/>
            <person name="Ruiz S.J."/>
            <person name="Ruiz M.J."/>
            <person name="Santibanez J."/>
            <person name="Schneider B.W."/>
            <person name="Sisson I."/>
            <person name="Smith M."/>
            <person name="Sodergren E."/>
            <person name="Song X.-Z."/>
            <person name="Song B.B."/>
            <person name="Summersgill H."/>
            <person name="Thelus R."/>
            <person name="Thornton R.D."/>
            <person name="Trejos Z.Y."/>
            <person name="Usmani K."/>
            <person name="Vattathil S."/>
            <person name="Villasana D."/>
            <person name="Walker D.L."/>
            <person name="Wang S."/>
            <person name="Wang K."/>
            <person name="White C.S."/>
            <person name="Williams A.C."/>
            <person name="Williamson J."/>
            <person name="Wilson K."/>
            <person name="Woghiren I.O."/>
            <person name="Woodworth J.R."/>
            <person name="Worley K.C."/>
            <person name="Wright R.A."/>
            <person name="Wu W."/>
            <person name="Young L."/>
            <person name="Zhang L."/>
            <person name="Zhang J."/>
            <person name="Zhu Y."/>
            <person name="Muzny D.M."/>
            <person name="Weinstock G."/>
            <person name="Gibbs R.A."/>
        </authorList>
    </citation>
    <scope>NUCLEOTIDE SEQUENCE [LARGE SCALE GENOMIC DNA]</scope>
    <source>
        <strain evidence="12">LSR1</strain>
    </source>
</reference>
<dbReference type="GO" id="GO:0016887">
    <property type="term" value="F:ATP hydrolysis activity"/>
    <property type="evidence" value="ECO:0007669"/>
    <property type="project" value="InterPro"/>
</dbReference>
<dbReference type="KEGG" id="api:100158840"/>
<dbReference type="Pfam" id="PF00271">
    <property type="entry name" value="Helicase_C"/>
    <property type="match status" value="1"/>
</dbReference>
<dbReference type="InterPro" id="IPR022707">
    <property type="entry name" value="Mot1_central_dom"/>
</dbReference>
<dbReference type="InterPro" id="IPR001650">
    <property type="entry name" value="Helicase_C-like"/>
</dbReference>
<dbReference type="InterPro" id="IPR044972">
    <property type="entry name" value="Mot1"/>
</dbReference>
<dbReference type="CDD" id="cd17999">
    <property type="entry name" value="DEXHc_Mot1"/>
    <property type="match status" value="1"/>
</dbReference>
<dbReference type="PANTHER" id="PTHR36498:SF1">
    <property type="entry name" value="TATA-BINDING PROTEIN-ASSOCIATED FACTOR 172"/>
    <property type="match status" value="1"/>
</dbReference>
<dbReference type="Gene3D" id="3.40.50.300">
    <property type="entry name" value="P-loop containing nucleotide triphosphate hydrolases"/>
    <property type="match status" value="1"/>
</dbReference>
<keyword evidence="2" id="KW-0677">Repeat</keyword>
<dbReference type="CTD" id="41943"/>
<dbReference type="InterPro" id="IPR014001">
    <property type="entry name" value="Helicase_ATP-bd"/>
</dbReference>
<evidence type="ECO:0000256" key="7">
    <source>
        <dbReference type="ARBA" id="ARBA00023125"/>
    </source>
</evidence>
<comment type="subcellular location">
    <subcellularLocation>
        <location evidence="1">Nucleus</location>
    </subcellularLocation>
</comment>
<dbReference type="InterPro" id="IPR027417">
    <property type="entry name" value="P-loop_NTPase"/>
</dbReference>
<dbReference type="Gene3D" id="1.25.10.10">
    <property type="entry name" value="Leucine-rich Repeat Variant"/>
    <property type="match status" value="2"/>
</dbReference>
<dbReference type="SUPFAM" id="SSF52540">
    <property type="entry name" value="P-loop containing nucleoside triphosphate hydrolases"/>
    <property type="match status" value="2"/>
</dbReference>
<dbReference type="SMART" id="SM00487">
    <property type="entry name" value="DEXDc"/>
    <property type="match status" value="1"/>
</dbReference>
<keyword evidence="3" id="KW-0547">Nucleotide-binding</keyword>
<dbReference type="GO" id="GO:0017025">
    <property type="term" value="F:TBP-class protein binding"/>
    <property type="evidence" value="ECO:0007669"/>
    <property type="project" value="InterPro"/>
</dbReference>
<keyword evidence="12" id="KW-1185">Reference proteome</keyword>
<dbReference type="InterPro" id="IPR016024">
    <property type="entry name" value="ARM-type_fold"/>
</dbReference>
<dbReference type="GO" id="GO:0004386">
    <property type="term" value="F:helicase activity"/>
    <property type="evidence" value="ECO:0007669"/>
    <property type="project" value="UniProtKB-KW"/>
</dbReference>
<dbReference type="InterPro" id="IPR049730">
    <property type="entry name" value="SNF2/RAD54-like_C"/>
</dbReference>
<dbReference type="RefSeq" id="XP_008179180.1">
    <property type="nucleotide sequence ID" value="XM_008180958.2"/>
</dbReference>
<dbReference type="InterPro" id="IPR011989">
    <property type="entry name" value="ARM-like"/>
</dbReference>
<keyword evidence="4" id="KW-0378">Hydrolase</keyword>
<evidence type="ECO:0008006" key="13">
    <source>
        <dbReference type="Google" id="ProtNLM"/>
    </source>
</evidence>
<name>A0A8R2A9I2_ACYPI</name>
<dbReference type="EnsemblMetazoa" id="XM_003241834.4">
    <property type="protein sequence ID" value="XP_003241882.1"/>
    <property type="gene ID" value="LOC100158840"/>
</dbReference>
<dbReference type="Gene3D" id="3.40.50.10810">
    <property type="entry name" value="Tandem AAA-ATPase domain"/>
    <property type="match status" value="1"/>
</dbReference>
<dbReference type="SUPFAM" id="SSF48371">
    <property type="entry name" value="ARM repeat"/>
    <property type="match status" value="1"/>
</dbReference>
<evidence type="ECO:0000256" key="5">
    <source>
        <dbReference type="ARBA" id="ARBA00022806"/>
    </source>
</evidence>
<dbReference type="GO" id="GO:0005524">
    <property type="term" value="F:ATP binding"/>
    <property type="evidence" value="ECO:0007669"/>
    <property type="project" value="UniProtKB-KW"/>
</dbReference>
<keyword evidence="7" id="KW-0238">DNA-binding</keyword>
<evidence type="ECO:0000259" key="9">
    <source>
        <dbReference type="PROSITE" id="PS51192"/>
    </source>
</evidence>
<dbReference type="OrthoDB" id="10252227at2759"/>
<dbReference type="GeneID" id="100158840"/>
<dbReference type="Proteomes" id="UP000007819">
    <property type="component" value="Chromosome A3"/>
</dbReference>
<proteinExistence type="predicted"/>
<dbReference type="PROSITE" id="PS51194">
    <property type="entry name" value="HELICASE_CTER"/>
    <property type="match status" value="1"/>
</dbReference>
<dbReference type="EnsemblMetazoa" id="XM_008180958.3">
    <property type="protein sequence ID" value="XP_008179180.1"/>
    <property type="gene ID" value="LOC100158840"/>
</dbReference>
<evidence type="ECO:0000256" key="1">
    <source>
        <dbReference type="ARBA" id="ARBA00004123"/>
    </source>
</evidence>
<feature type="domain" description="Helicase C-terminal" evidence="10">
    <location>
        <begin position="1566"/>
        <end position="1723"/>
    </location>
</feature>